<reference evidence="1 2" key="1">
    <citation type="submission" date="2016-11" db="EMBL/GenBank/DDBJ databases">
        <authorList>
            <person name="Jaros S."/>
            <person name="Januszkiewicz K."/>
            <person name="Wedrychowicz H."/>
        </authorList>
    </citation>
    <scope>NUCLEOTIDE SEQUENCE [LARGE SCALE GENOMIC DNA]</scope>
    <source>
        <strain evidence="1 2">DSM 9705</strain>
    </source>
</reference>
<protein>
    <submittedName>
        <fullName evidence="1">Uncharacterized protein</fullName>
    </submittedName>
</protein>
<evidence type="ECO:0000313" key="1">
    <source>
        <dbReference type="EMBL" id="SHH30100.1"/>
    </source>
</evidence>
<evidence type="ECO:0000313" key="2">
    <source>
        <dbReference type="Proteomes" id="UP000184139"/>
    </source>
</evidence>
<organism evidence="1 2">
    <name type="scientific">Desulfofustis glycolicus DSM 9705</name>
    <dbReference type="NCBI Taxonomy" id="1121409"/>
    <lineage>
        <taxon>Bacteria</taxon>
        <taxon>Pseudomonadati</taxon>
        <taxon>Thermodesulfobacteriota</taxon>
        <taxon>Desulfobulbia</taxon>
        <taxon>Desulfobulbales</taxon>
        <taxon>Desulfocapsaceae</taxon>
        <taxon>Desulfofustis</taxon>
    </lineage>
</organism>
<dbReference type="AlphaFoldDB" id="A0A1M5RV94"/>
<dbReference type="STRING" id="1121409.SAMN02745124_00010"/>
<dbReference type="EMBL" id="FQXS01000001">
    <property type="protein sequence ID" value="SHH30100.1"/>
    <property type="molecule type" value="Genomic_DNA"/>
</dbReference>
<proteinExistence type="predicted"/>
<keyword evidence="2" id="KW-1185">Reference proteome</keyword>
<sequence length="342" mass="39033">MGFLKTPIPLSKRFFKLSELAGQRWPNVTEDQIFEWHDVELDPIPYCLPHASLRVLLEELWPEDKLPEEVNAAFEDCWFGSGEADKLIDILKDCWPEKTLSDWHMETIRKQWEALYPSVSRQEAFTAFLSDNPSEQPGNFLHFWAFFPELRVFRLNGDRAGDDLSKKITDLCGYDLLVTAYLMPDSSSVKGFAHNRAGKANCSILFDENLMAQVPTEFNRELKMNVACQVEISKDDLLLKRSSVVLIEEFFPEIKTAGALGSPAVSNEKQADIIEGSPPVQPVGKPLIGWKEIAAYTGQSVSTAQRKYTPAVRYDGKRVIAYREDIDAHLFKMTEPRKKRKR</sequence>
<accession>A0A1M5RV94</accession>
<gene>
    <name evidence="1" type="ORF">SAMN02745124_00010</name>
</gene>
<name>A0A1M5RV94_9BACT</name>
<dbReference type="RefSeq" id="WP_073372793.1">
    <property type="nucleotide sequence ID" value="NZ_FQXS01000001.1"/>
</dbReference>
<dbReference type="Proteomes" id="UP000184139">
    <property type="component" value="Unassembled WGS sequence"/>
</dbReference>